<feature type="transmembrane region" description="Helical" evidence="1">
    <location>
        <begin position="331"/>
        <end position="353"/>
    </location>
</feature>
<feature type="transmembrane region" description="Helical" evidence="1">
    <location>
        <begin position="302"/>
        <end position="319"/>
    </location>
</feature>
<dbReference type="PROSITE" id="PS51257">
    <property type="entry name" value="PROKAR_LIPOPROTEIN"/>
    <property type="match status" value="1"/>
</dbReference>
<dbReference type="EMBL" id="JOJZ01000009">
    <property type="protein sequence ID" value="KID42247.1"/>
    <property type="molecule type" value="Genomic_DNA"/>
</dbReference>
<keyword evidence="3" id="KW-1185">Reference proteome</keyword>
<feature type="transmembrane region" description="Helical" evidence="1">
    <location>
        <begin position="455"/>
        <end position="475"/>
    </location>
</feature>
<evidence type="ECO:0000256" key="1">
    <source>
        <dbReference type="SAM" id="Phobius"/>
    </source>
</evidence>
<comment type="caution">
    <text evidence="2">The sequence shown here is derived from an EMBL/GenBank/DDBJ whole genome shotgun (WGS) entry which is preliminary data.</text>
</comment>
<dbReference type="PANTHER" id="PTHR38454">
    <property type="entry name" value="INTEGRAL MEMBRANE PROTEIN-RELATED"/>
    <property type="match status" value="1"/>
</dbReference>
<protein>
    <recommendedName>
        <fullName evidence="4">YfhO family protein</fullName>
    </recommendedName>
</protein>
<dbReference type="AlphaFoldDB" id="A0A0C1PNE3"/>
<feature type="transmembrane region" description="Helical" evidence="1">
    <location>
        <begin position="183"/>
        <end position="214"/>
    </location>
</feature>
<name>A0A0C1PNE3_9LACO</name>
<feature type="transmembrane region" description="Helical" evidence="1">
    <location>
        <begin position="396"/>
        <end position="417"/>
    </location>
</feature>
<keyword evidence="1" id="KW-0472">Membrane</keyword>
<dbReference type="InterPro" id="IPR018580">
    <property type="entry name" value="Uncharacterised_YfhO"/>
</dbReference>
<sequence length="886" mass="101289">MKKKMHVWKYYAAAFIIPVIVACIVFAIYGITPFGNHNLLLSDLLTQYMPFFKLLRDQMLHHTLSSYSFLVSIGDNTVPIYTYYLMSPLNLLVSWFSVIHLPILISIIILIKIGLIGWSMAFFLKVKYQRQDMMQIMAAVAYSLCGYVALYFYDFMWLEALMILPLLTLGIERLFYKGKWGGYVVALTAIIIMNYYMGYMLCIYSVIYFVYLVFLNRPTKTGFWHYLKVHGSMTCKYVISSIIAALLSGFMLIPSIVGMLSTSKGLFKIWDFLPYPRFSPAVFANFGVGANNFMGRLSHDPSIFVGTIFIMGLLVFWFSKKISKRQKHASFWLVGAIFLGMWITTFNTIWHMFQNPAGFPYREAFMFGFVMIMFAYEAYINGAFKNNRVVITAGSIVAGLLVIGYICADIIIFFNHMQQVNNQLIVSNTHLLIAIIFVALTTGLLVAANRYGKKIWYLIFAVLCVEMGVNLYLSLQGELVNGVRQSASFGNQKRFENAYNQSKGIIDRKIDNKKDQTTFHRNDVDNQIYSHIINQAYNQYNDSIIFNFRGVSGYSSTLNMHTQDVLSKLGLSSRNVRRVSVIGSSPVTDQLLGITNHLTILPNGQAVNKKDNRFSGLGYAVSDQIVKTKLKKNHVFINLNKFVQHEAGTKKKYMHRAQVTVNSSNKRHYKMPTSYNTKLMDQIDGYEYHLTINPTITGNQYMYLANANLYNDQIFVNGKPLPDRYKMLGTENVYLGHFKKDEKYTVKLVVTDAIKEKSLLRSFSGLDNAAFNKFVNETQPYKLRIDHPENLKLSGSDFTGHVKTTPKRNVLMLSIPYDKGWHVTENGKKVKTLMVGDGMTGLKLKPGKHTLHFHYRTPGLILGLILTLIGIIGAFSEWFFYRKRNK</sequence>
<gene>
    <name evidence="2" type="ORF">LfDm3_0176</name>
</gene>
<keyword evidence="1" id="KW-1133">Transmembrane helix</keyword>
<feature type="transmembrane region" description="Helical" evidence="1">
    <location>
        <begin position="429"/>
        <end position="448"/>
    </location>
</feature>
<feature type="transmembrane region" description="Helical" evidence="1">
    <location>
        <begin position="98"/>
        <end position="124"/>
    </location>
</feature>
<keyword evidence="1" id="KW-0812">Transmembrane</keyword>
<feature type="transmembrane region" description="Helical" evidence="1">
    <location>
        <begin position="12"/>
        <end position="31"/>
    </location>
</feature>
<dbReference type="RefSeq" id="WP_039143196.1">
    <property type="nucleotide sequence ID" value="NZ_JOJZ01000009.1"/>
</dbReference>
<dbReference type="OrthoDB" id="9815466at2"/>
<dbReference type="GeneID" id="74912881"/>
<organism evidence="2 3">
    <name type="scientific">Fructilactobacillus fructivorans</name>
    <dbReference type="NCBI Taxonomy" id="1614"/>
    <lineage>
        <taxon>Bacteria</taxon>
        <taxon>Bacillati</taxon>
        <taxon>Bacillota</taxon>
        <taxon>Bacilli</taxon>
        <taxon>Lactobacillales</taxon>
        <taxon>Lactobacillaceae</taxon>
        <taxon>Fructilactobacillus</taxon>
    </lineage>
</organism>
<accession>A0A0C1PNE3</accession>
<proteinExistence type="predicted"/>
<feature type="transmembrane region" description="Helical" evidence="1">
    <location>
        <begin position="237"/>
        <end position="260"/>
    </location>
</feature>
<evidence type="ECO:0000313" key="2">
    <source>
        <dbReference type="EMBL" id="KID42247.1"/>
    </source>
</evidence>
<dbReference type="PANTHER" id="PTHR38454:SF1">
    <property type="entry name" value="INTEGRAL MEMBRANE PROTEIN"/>
    <property type="match status" value="1"/>
</dbReference>
<feature type="transmembrane region" description="Helical" evidence="1">
    <location>
        <begin position="365"/>
        <end position="384"/>
    </location>
</feature>
<feature type="transmembrane region" description="Helical" evidence="1">
    <location>
        <begin position="860"/>
        <end position="881"/>
    </location>
</feature>
<dbReference type="Proteomes" id="UP000031397">
    <property type="component" value="Unassembled WGS sequence"/>
</dbReference>
<evidence type="ECO:0008006" key="4">
    <source>
        <dbReference type="Google" id="ProtNLM"/>
    </source>
</evidence>
<reference evidence="2 3" key="1">
    <citation type="submission" date="2014-06" db="EMBL/GenBank/DDBJ databases">
        <title>Functional and comparative genomic analyses of the Drosophila gut microbiota identify candidate symbiosis factors.</title>
        <authorList>
            <person name="Newell P.D."/>
            <person name="Chaston J.M."/>
            <person name="Douglas A.E."/>
        </authorList>
    </citation>
    <scope>NUCLEOTIDE SEQUENCE [LARGE SCALE GENOMIC DNA]</scope>
    <source>
        <strain evidence="2 3">DmCS_002</strain>
    </source>
</reference>
<feature type="transmembrane region" description="Helical" evidence="1">
    <location>
        <begin position="136"/>
        <end position="153"/>
    </location>
</feature>
<dbReference type="Pfam" id="PF09586">
    <property type="entry name" value="YfhO"/>
    <property type="match status" value="1"/>
</dbReference>
<dbReference type="PATRIC" id="fig|1614.7.peg.166"/>
<evidence type="ECO:0000313" key="3">
    <source>
        <dbReference type="Proteomes" id="UP000031397"/>
    </source>
</evidence>